<evidence type="ECO:0000313" key="1">
    <source>
        <dbReference type="EMBL" id="AWV48274.1"/>
    </source>
</evidence>
<dbReference type="EMBL" id="CP029543">
    <property type="protein sequence ID" value="AWV48274.1"/>
    <property type="molecule type" value="Genomic_DNA"/>
</dbReference>
<sequence length="101" mass="10832">MIFSSTVSGVKSPLPNANDQKLGAAERHVTVAFVDIVGYARLTTSIQPAANIIELPNRFFAIVVEKVDAAKGVLYHVLCGRVLPPHPGLAGDHPDRSDMNQ</sequence>
<protein>
    <recommendedName>
        <fullName evidence="3">Guanylate cyclase domain-containing protein</fullName>
    </recommendedName>
</protein>
<dbReference type="SUPFAM" id="SSF55073">
    <property type="entry name" value="Nucleotide cyclase"/>
    <property type="match status" value="1"/>
</dbReference>
<dbReference type="Gene3D" id="3.30.70.1230">
    <property type="entry name" value="Nucleotide cyclase"/>
    <property type="match status" value="1"/>
</dbReference>
<dbReference type="AlphaFoldDB" id="A0AAD2PSQ6"/>
<reference evidence="1 2" key="1">
    <citation type="submission" date="2018-05" db="EMBL/GenBank/DDBJ databases">
        <title>Evolution of small genomes with special reference to Mycobacterium leprae.</title>
        <authorList>
            <person name="Mohanty P.S."/>
            <person name="Bansal A.K."/>
            <person name="Gupta U.D."/>
            <person name="Naaz F."/>
            <person name="Dwivedi V.D."/>
            <person name="Singh H."/>
            <person name="Gupta G."/>
            <person name="Sharma S."/>
            <person name="Arora M."/>
        </authorList>
    </citation>
    <scope>NUCLEOTIDE SEQUENCE [LARGE SCALE GENOMIC DNA]</scope>
    <source>
        <strain evidence="1 2">MRHRU-235-G</strain>
    </source>
</reference>
<dbReference type="Proteomes" id="UP000249682">
    <property type="component" value="Chromosome"/>
</dbReference>
<name>A0AAD2PSQ6_MYCLR</name>
<evidence type="ECO:0000313" key="2">
    <source>
        <dbReference type="Proteomes" id="UP000249682"/>
    </source>
</evidence>
<organism evidence="1 2">
    <name type="scientific">Mycobacterium leprae</name>
    <dbReference type="NCBI Taxonomy" id="1769"/>
    <lineage>
        <taxon>Bacteria</taxon>
        <taxon>Bacillati</taxon>
        <taxon>Actinomycetota</taxon>
        <taxon>Actinomycetes</taxon>
        <taxon>Mycobacteriales</taxon>
        <taxon>Mycobacteriaceae</taxon>
        <taxon>Mycobacterium</taxon>
    </lineage>
</organism>
<gene>
    <name evidence="1" type="ORF">DIJ64_10035</name>
</gene>
<proteinExistence type="predicted"/>
<dbReference type="InterPro" id="IPR029787">
    <property type="entry name" value="Nucleotide_cyclase"/>
</dbReference>
<evidence type="ECO:0008006" key="3">
    <source>
        <dbReference type="Google" id="ProtNLM"/>
    </source>
</evidence>
<accession>A0AAD2PSQ6</accession>